<feature type="transmembrane region" description="Helical" evidence="6">
    <location>
        <begin position="37"/>
        <end position="55"/>
    </location>
</feature>
<feature type="domain" description="EamA" evidence="7">
    <location>
        <begin position="155"/>
        <end position="296"/>
    </location>
</feature>
<dbReference type="PANTHER" id="PTHR32322">
    <property type="entry name" value="INNER MEMBRANE TRANSPORTER"/>
    <property type="match status" value="1"/>
</dbReference>
<feature type="transmembrane region" description="Helical" evidence="6">
    <location>
        <begin position="99"/>
        <end position="116"/>
    </location>
</feature>
<protein>
    <recommendedName>
        <fullName evidence="7">EamA domain-containing protein</fullName>
    </recommendedName>
</protein>
<dbReference type="InterPro" id="IPR000620">
    <property type="entry name" value="EamA_dom"/>
</dbReference>
<evidence type="ECO:0000256" key="1">
    <source>
        <dbReference type="ARBA" id="ARBA00004651"/>
    </source>
</evidence>
<evidence type="ECO:0000256" key="5">
    <source>
        <dbReference type="ARBA" id="ARBA00023136"/>
    </source>
</evidence>
<comment type="subcellular location">
    <subcellularLocation>
        <location evidence="1">Cell membrane</location>
        <topology evidence="1">Multi-pass membrane protein</topology>
    </subcellularLocation>
</comment>
<reference evidence="8 9" key="1">
    <citation type="journal article" date="2016" name="Nat. Commun.">
        <title>Thousands of microbial genomes shed light on interconnected biogeochemical processes in an aquifer system.</title>
        <authorList>
            <person name="Anantharaman K."/>
            <person name="Brown C.T."/>
            <person name="Hug L.A."/>
            <person name="Sharon I."/>
            <person name="Castelle C.J."/>
            <person name="Probst A.J."/>
            <person name="Thomas B.C."/>
            <person name="Singh A."/>
            <person name="Wilkins M.J."/>
            <person name="Karaoz U."/>
            <person name="Brodie E.L."/>
            <person name="Williams K.H."/>
            <person name="Hubbard S.S."/>
            <person name="Banfield J.F."/>
        </authorList>
    </citation>
    <scope>NUCLEOTIDE SEQUENCE [LARGE SCALE GENOMIC DNA]</scope>
</reference>
<keyword evidence="4 6" id="KW-1133">Transmembrane helix</keyword>
<feature type="transmembrane region" description="Helical" evidence="6">
    <location>
        <begin position="224"/>
        <end position="243"/>
    </location>
</feature>
<evidence type="ECO:0000313" key="9">
    <source>
        <dbReference type="Proteomes" id="UP000179233"/>
    </source>
</evidence>
<dbReference type="AlphaFoldDB" id="A0A1G1VSJ5"/>
<feature type="transmembrane region" description="Helical" evidence="6">
    <location>
        <begin position="185"/>
        <end position="204"/>
    </location>
</feature>
<evidence type="ECO:0000256" key="4">
    <source>
        <dbReference type="ARBA" id="ARBA00022989"/>
    </source>
</evidence>
<keyword evidence="3 6" id="KW-0812">Transmembrane</keyword>
<dbReference type="InterPro" id="IPR037185">
    <property type="entry name" value="EmrE-like"/>
</dbReference>
<sequence length="309" mass="34425">MPKRRSAYIALLIATAIWGFAGPVIKFTLGFVPPFTFLFYRFLLSSLVIVLPFIWHLRKNSIRIKDLPKLTFLAILATTINLGLIFLGFDKTSALDGTLINSLTPIFIVIGGVMFLKEKVTKIERIGLAIAITGTTVTILQPFLEEAAFARQNLIGNLLILTAGIEWAAYTLIAKEDLRKHPPFLHTAWSSFVALATFLPLALWENPNFLAPAEVRLVLTNSGALLGIGFMAIFSYLIAYYTHYVGLRTIEASETALFVYLQPLFAAPLAIFWLGEPITFPFLVGAILIALGVFLTEYKPRRREIGFRV</sequence>
<keyword evidence="5 6" id="KW-0472">Membrane</keyword>
<name>A0A1G1VSJ5_9BACT</name>
<accession>A0A1G1VSJ5</accession>
<dbReference type="Proteomes" id="UP000179233">
    <property type="component" value="Unassembled WGS sequence"/>
</dbReference>
<feature type="transmembrane region" description="Helical" evidence="6">
    <location>
        <begin position="123"/>
        <end position="143"/>
    </location>
</feature>
<evidence type="ECO:0000256" key="2">
    <source>
        <dbReference type="ARBA" id="ARBA00022475"/>
    </source>
</evidence>
<gene>
    <name evidence="8" type="ORF">A2786_02115</name>
</gene>
<feature type="transmembrane region" description="Helical" evidence="6">
    <location>
        <begin position="67"/>
        <end position="87"/>
    </location>
</feature>
<feature type="transmembrane region" description="Helical" evidence="6">
    <location>
        <begin position="7"/>
        <end position="25"/>
    </location>
</feature>
<dbReference type="GO" id="GO:0005886">
    <property type="term" value="C:plasma membrane"/>
    <property type="evidence" value="ECO:0007669"/>
    <property type="project" value="UniProtKB-SubCell"/>
</dbReference>
<dbReference type="EMBL" id="MHCJ01000003">
    <property type="protein sequence ID" value="OGY18294.1"/>
    <property type="molecule type" value="Genomic_DNA"/>
</dbReference>
<evidence type="ECO:0000259" key="7">
    <source>
        <dbReference type="Pfam" id="PF00892"/>
    </source>
</evidence>
<evidence type="ECO:0000313" key="8">
    <source>
        <dbReference type="EMBL" id="OGY18294.1"/>
    </source>
</evidence>
<keyword evidence="2" id="KW-1003">Cell membrane</keyword>
<organism evidence="8 9">
    <name type="scientific">Candidatus Chisholmbacteria bacterium RIFCSPHIGHO2_01_FULL_52_32</name>
    <dbReference type="NCBI Taxonomy" id="1797591"/>
    <lineage>
        <taxon>Bacteria</taxon>
        <taxon>Candidatus Chisholmiibacteriota</taxon>
    </lineage>
</organism>
<feature type="domain" description="EamA" evidence="7">
    <location>
        <begin position="6"/>
        <end position="139"/>
    </location>
</feature>
<feature type="transmembrane region" description="Helical" evidence="6">
    <location>
        <begin position="255"/>
        <end position="274"/>
    </location>
</feature>
<comment type="caution">
    <text evidence="8">The sequence shown here is derived from an EMBL/GenBank/DDBJ whole genome shotgun (WGS) entry which is preliminary data.</text>
</comment>
<evidence type="ECO:0000256" key="3">
    <source>
        <dbReference type="ARBA" id="ARBA00022692"/>
    </source>
</evidence>
<feature type="transmembrane region" description="Helical" evidence="6">
    <location>
        <begin position="155"/>
        <end position="173"/>
    </location>
</feature>
<feature type="transmembrane region" description="Helical" evidence="6">
    <location>
        <begin position="280"/>
        <end position="298"/>
    </location>
</feature>
<proteinExistence type="predicted"/>
<dbReference type="SUPFAM" id="SSF103481">
    <property type="entry name" value="Multidrug resistance efflux transporter EmrE"/>
    <property type="match status" value="2"/>
</dbReference>
<dbReference type="Pfam" id="PF00892">
    <property type="entry name" value="EamA"/>
    <property type="match status" value="2"/>
</dbReference>
<evidence type="ECO:0000256" key="6">
    <source>
        <dbReference type="SAM" id="Phobius"/>
    </source>
</evidence>
<dbReference type="InterPro" id="IPR050638">
    <property type="entry name" value="AA-Vitamin_Transporters"/>
</dbReference>
<dbReference type="PANTHER" id="PTHR32322:SF18">
    <property type="entry name" value="S-ADENOSYLMETHIONINE_S-ADENOSYLHOMOCYSTEINE TRANSPORTER"/>
    <property type="match status" value="1"/>
</dbReference>